<evidence type="ECO:0000256" key="14">
    <source>
        <dbReference type="PROSITE-ProRule" id="PRU01024"/>
    </source>
</evidence>
<evidence type="ECO:0000256" key="1">
    <source>
        <dbReference type="ARBA" id="ARBA00004690"/>
    </source>
</evidence>
<feature type="binding site" evidence="14">
    <location>
        <position position="788"/>
    </location>
    <ligand>
        <name>S-adenosyl-L-methionine</name>
        <dbReference type="ChEBI" id="CHEBI:59789"/>
    </ligand>
</feature>
<dbReference type="InterPro" id="IPR029063">
    <property type="entry name" value="SAM-dependent_MTases_sf"/>
</dbReference>
<feature type="binding site" evidence="14">
    <location>
        <position position="740"/>
    </location>
    <ligand>
        <name>S-adenosyl-L-methionine</name>
        <dbReference type="ChEBI" id="CHEBI:59789"/>
    </ligand>
</feature>
<evidence type="ECO:0000313" key="17">
    <source>
        <dbReference type="EMBL" id="KAK8511435.1"/>
    </source>
</evidence>
<dbReference type="InterPro" id="IPR027417">
    <property type="entry name" value="P-loop_NTPase"/>
</dbReference>
<feature type="active site" description="Nucleophile" evidence="14">
    <location>
        <position position="865"/>
    </location>
</feature>
<dbReference type="Pfam" id="PF14681">
    <property type="entry name" value="UPRTase"/>
    <property type="match status" value="1"/>
</dbReference>
<evidence type="ECO:0000259" key="16">
    <source>
        <dbReference type="Pfam" id="PF14681"/>
    </source>
</evidence>
<keyword evidence="11" id="KW-0418">Kinase</keyword>
<dbReference type="Gene3D" id="3.40.50.300">
    <property type="entry name" value="P-loop containing nucleotide triphosphate hydrolases"/>
    <property type="match status" value="1"/>
</dbReference>
<evidence type="ECO:0000256" key="9">
    <source>
        <dbReference type="ARBA" id="ARBA00022691"/>
    </source>
</evidence>
<keyword evidence="7 14" id="KW-0489">Methyltransferase</keyword>
<proteinExistence type="inferred from homology"/>
<name>A0ABR2BXT8_9ROSI</name>
<protein>
    <recommendedName>
        <fullName evidence="5">uridine/cytidine kinase</fullName>
        <ecNumber evidence="5">2.7.1.48</ecNumber>
    </recommendedName>
</protein>
<dbReference type="InterPro" id="IPR029057">
    <property type="entry name" value="PRTase-like"/>
</dbReference>
<dbReference type="InterPro" id="IPR006083">
    <property type="entry name" value="PRK/URK"/>
</dbReference>
<feature type="binding site" evidence="14">
    <location>
        <position position="717"/>
    </location>
    <ligand>
        <name>S-adenosyl-L-methionine</name>
        <dbReference type="ChEBI" id="CHEBI:59789"/>
    </ligand>
</feature>
<keyword evidence="6" id="KW-0021">Allosteric enzyme</keyword>
<feature type="domain" description="Phosphoribulokinase/uridine kinase" evidence="15">
    <location>
        <begin position="46"/>
        <end position="204"/>
    </location>
</feature>
<evidence type="ECO:0000256" key="6">
    <source>
        <dbReference type="ARBA" id="ARBA00022533"/>
    </source>
</evidence>
<evidence type="ECO:0000256" key="2">
    <source>
        <dbReference type="ARBA" id="ARBA00004784"/>
    </source>
</evidence>
<keyword evidence="9 14" id="KW-0949">S-adenosyl-L-methionine</keyword>
<dbReference type="Gene3D" id="3.40.50.150">
    <property type="entry name" value="Vaccinia Virus protein VP39"/>
    <property type="match status" value="2"/>
</dbReference>
<keyword evidence="13" id="KW-0511">Multifunctional enzyme</keyword>
<feature type="binding site" evidence="14">
    <location>
        <position position="690"/>
    </location>
    <ligand>
        <name>S-adenosyl-L-methionine</name>
        <dbReference type="ChEBI" id="CHEBI:59789"/>
    </ligand>
</feature>
<dbReference type="InterPro" id="IPR010280">
    <property type="entry name" value="U5_MeTrfase_fam"/>
</dbReference>
<dbReference type="SUPFAM" id="SSF52540">
    <property type="entry name" value="P-loop containing nucleoside triphosphate hydrolases"/>
    <property type="match status" value="1"/>
</dbReference>
<evidence type="ECO:0000256" key="13">
    <source>
        <dbReference type="ARBA" id="ARBA00023268"/>
    </source>
</evidence>
<reference evidence="17 18" key="1">
    <citation type="journal article" date="2024" name="G3 (Bethesda)">
        <title>Genome assembly of Hibiscus sabdariffa L. provides insights into metabolisms of medicinal natural products.</title>
        <authorList>
            <person name="Kim T."/>
        </authorList>
    </citation>
    <scope>NUCLEOTIDE SEQUENCE [LARGE SCALE GENOMIC DNA]</scope>
    <source>
        <strain evidence="17">TK-2024</strain>
        <tissue evidence="17">Old leaves</tissue>
    </source>
</reference>
<comment type="similarity">
    <text evidence="14">Belongs to the class I-like SAM-binding methyltransferase superfamily. RNA M5U methyltransferase family.</text>
</comment>
<evidence type="ECO:0000313" key="18">
    <source>
        <dbReference type="Proteomes" id="UP001472677"/>
    </source>
</evidence>
<comment type="caution">
    <text evidence="17">The sequence shown here is derived from an EMBL/GenBank/DDBJ whole genome shotgun (WGS) entry which is preliminary data.</text>
</comment>
<dbReference type="EC" id="2.7.1.48" evidence="5"/>
<evidence type="ECO:0000259" key="15">
    <source>
        <dbReference type="Pfam" id="PF00485"/>
    </source>
</evidence>
<dbReference type="InterPro" id="IPR000836">
    <property type="entry name" value="PRTase_dom"/>
</dbReference>
<dbReference type="EMBL" id="JBBPBM010000078">
    <property type="protein sequence ID" value="KAK8511435.1"/>
    <property type="molecule type" value="Genomic_DNA"/>
</dbReference>
<evidence type="ECO:0000256" key="3">
    <source>
        <dbReference type="ARBA" id="ARBA00008173"/>
    </source>
</evidence>
<keyword evidence="10" id="KW-0547">Nucleotide-binding</keyword>
<gene>
    <name evidence="17" type="ORF">V6N12_038039</name>
</gene>
<dbReference type="CDD" id="cd06223">
    <property type="entry name" value="PRTases_typeI"/>
    <property type="match status" value="1"/>
</dbReference>
<dbReference type="Proteomes" id="UP001472677">
    <property type="component" value="Unassembled WGS sequence"/>
</dbReference>
<comment type="similarity">
    <text evidence="3">In the N-terminal section; belongs to the uridine kinase family.</text>
</comment>
<organism evidence="17 18">
    <name type="scientific">Hibiscus sabdariffa</name>
    <name type="common">roselle</name>
    <dbReference type="NCBI Taxonomy" id="183260"/>
    <lineage>
        <taxon>Eukaryota</taxon>
        <taxon>Viridiplantae</taxon>
        <taxon>Streptophyta</taxon>
        <taxon>Embryophyta</taxon>
        <taxon>Tracheophyta</taxon>
        <taxon>Spermatophyta</taxon>
        <taxon>Magnoliopsida</taxon>
        <taxon>eudicotyledons</taxon>
        <taxon>Gunneridae</taxon>
        <taxon>Pentapetalae</taxon>
        <taxon>rosids</taxon>
        <taxon>malvids</taxon>
        <taxon>Malvales</taxon>
        <taxon>Malvaceae</taxon>
        <taxon>Malvoideae</taxon>
        <taxon>Hibiscus</taxon>
    </lineage>
</organism>
<dbReference type="CDD" id="cd02023">
    <property type="entry name" value="UMPK"/>
    <property type="match status" value="1"/>
</dbReference>
<comment type="similarity">
    <text evidence="4">In the C-terminal section; belongs to the UPRTase family.</text>
</comment>
<keyword evidence="8 14" id="KW-0808">Transferase</keyword>
<dbReference type="InterPro" id="IPR000764">
    <property type="entry name" value="Uridine_kinase-like"/>
</dbReference>
<keyword evidence="18" id="KW-1185">Reference proteome</keyword>
<evidence type="ECO:0000256" key="5">
    <source>
        <dbReference type="ARBA" id="ARBA00012137"/>
    </source>
</evidence>
<dbReference type="SUPFAM" id="SSF53335">
    <property type="entry name" value="S-adenosyl-L-methionine-dependent methyltransferases"/>
    <property type="match status" value="1"/>
</dbReference>
<evidence type="ECO:0000256" key="10">
    <source>
        <dbReference type="ARBA" id="ARBA00022741"/>
    </source>
</evidence>
<feature type="domain" description="Phosphoribosyltransferase" evidence="16">
    <location>
        <begin position="234"/>
        <end position="433"/>
    </location>
</feature>
<evidence type="ECO:0000256" key="8">
    <source>
        <dbReference type="ARBA" id="ARBA00022679"/>
    </source>
</evidence>
<dbReference type="CDD" id="cd02440">
    <property type="entry name" value="AdoMet_MTases"/>
    <property type="match status" value="1"/>
</dbReference>
<comment type="pathway">
    <text evidence="2">Pyrimidine metabolism; CTP biosynthesis via salvage pathway; CTP from cytidine: step 1/3.</text>
</comment>
<dbReference type="Pfam" id="PF00485">
    <property type="entry name" value="PRK"/>
    <property type="match status" value="1"/>
</dbReference>
<dbReference type="PANTHER" id="PTHR47548:SF1">
    <property type="entry name" value="S-ADENOSYL-L-METHIONINE-DEPENDENT METHYLTRANSFERASES SUPERFAMILY PROTEIN"/>
    <property type="match status" value="1"/>
</dbReference>
<evidence type="ECO:0000256" key="12">
    <source>
        <dbReference type="ARBA" id="ARBA00023134"/>
    </source>
</evidence>
<dbReference type="InterPro" id="IPR053304">
    <property type="entry name" value="RNA_M5U_MTase"/>
</dbReference>
<evidence type="ECO:0000256" key="11">
    <source>
        <dbReference type="ARBA" id="ARBA00022777"/>
    </source>
</evidence>
<keyword evidence="12" id="KW-0342">GTP-binding</keyword>
<dbReference type="PANTHER" id="PTHR47548">
    <property type="entry name" value="BNAA06G32370D PROTEIN"/>
    <property type="match status" value="1"/>
</dbReference>
<comment type="pathway">
    <text evidence="1">Pyrimidine metabolism; UMP biosynthesis via salvage pathway; UMP from uridine: step 1/1.</text>
</comment>
<accession>A0ABR2BXT8</accession>
<dbReference type="NCBIfam" id="NF004018">
    <property type="entry name" value="PRK05480.1"/>
    <property type="match status" value="1"/>
</dbReference>
<dbReference type="PROSITE" id="PS51687">
    <property type="entry name" value="SAM_MT_RNA_M5U"/>
    <property type="match status" value="1"/>
</dbReference>
<dbReference type="SUPFAM" id="SSF53271">
    <property type="entry name" value="PRTase-like"/>
    <property type="match status" value="1"/>
</dbReference>
<dbReference type="Gene3D" id="2.40.50.1070">
    <property type="match status" value="1"/>
</dbReference>
<dbReference type="Gene3D" id="3.40.50.2020">
    <property type="match status" value="1"/>
</dbReference>
<evidence type="ECO:0000256" key="4">
    <source>
        <dbReference type="ARBA" id="ARBA00010723"/>
    </source>
</evidence>
<evidence type="ECO:0000256" key="7">
    <source>
        <dbReference type="ARBA" id="ARBA00022603"/>
    </source>
</evidence>
<sequence length="923" mass="103763">MPSERRKISIDYVMDKASGPHFSGLHTPTASADANAPNHPFVIGVSGGTADSFYRGLTAEELKRVHEYNFDHPDAFDTEQLLNYVLTLKSGQSVQVPIYDFKHHQRSSDSFRQVNASDVIILEGILVFHDQRVRNLMNMRIFVDTDDDVRLSRRIKRDTVERGREVSSVLEQYAKFVKPAFDEFVLPSKKYADVIIPRGGENHVAIDLIVQHIHTKLGQHDLCKIYPNAYIIQSTFQITGMHTLIRDREISKHDFVFYSDRLIPLVVEHGLGHLPFTEKQVITPTGSMYTGVDFCKKLCGVSIVRRLQFSVLFFLYLLERFSLRACCKGIKIGKILIHRDGDDGKQLIYEKLPKDISERHVLLLDPVLATGNSANHAIELLIQKGVPESHIIFLNLISAPEGIHRVCKRFPSLKIVTSEIDVALNGEFRVIPAPTTASPPPAPPSLLPPTTSATAIPSLTCALQCPHFESCSGCTHEFNLHRPVIVDEASNFFKSLGVSDFTFDSCRLWGWRCRAKLAVRGLSENPLIGLYEEGSHNVVDIPQCKAHHPNINAAVELLRKGIRELNIEPYDEDEGTGDLRYVQMAVTTYNTALPAAERYRNGRVQVSLVWNSRNEKSSNSDKLNALANFLWRNAGPRSNLHLIHSVWANFQTSTNNIIFGNRWRHLLGERDFWEHVGGIDMSLDPSSFGQANTRAFDNLLRKLHKYVPFGASVADLYAGSGVIGLSLAATKKCRSVKCIEINKESRPSFEKSVDRLPKSIEGSISWHNADTSIDPLSWLVGSDVIVVDPPRKGLDTSLIDALRTISSHKVKPSLKGRSSSNIKEEKRPWVLRERERAKEASVQVGRETVSEDPQSLPETLIYISCGWESFKEDCKALLTNKSWRLEKAHGFNFFPGTQSIEVLAVFKRSLKKKKTGKKKKKQG</sequence>